<protein>
    <submittedName>
        <fullName evidence="3">Uncharacterized protein</fullName>
    </submittedName>
</protein>
<accession>A0A8S1TQ26</accession>
<evidence type="ECO:0000313" key="4">
    <source>
        <dbReference type="Proteomes" id="UP000689195"/>
    </source>
</evidence>
<keyword evidence="2" id="KW-0732">Signal</keyword>
<feature type="coiled-coil region" evidence="1">
    <location>
        <begin position="291"/>
        <end position="325"/>
    </location>
</feature>
<evidence type="ECO:0000256" key="2">
    <source>
        <dbReference type="SAM" id="SignalP"/>
    </source>
</evidence>
<comment type="caution">
    <text evidence="3">The sequence shown here is derived from an EMBL/GenBank/DDBJ whole genome shotgun (WGS) entry which is preliminary data.</text>
</comment>
<dbReference type="OrthoDB" id="300207at2759"/>
<evidence type="ECO:0000256" key="1">
    <source>
        <dbReference type="SAM" id="Coils"/>
    </source>
</evidence>
<evidence type="ECO:0000313" key="3">
    <source>
        <dbReference type="EMBL" id="CAD8154805.1"/>
    </source>
</evidence>
<feature type="signal peptide" evidence="2">
    <location>
        <begin position="1"/>
        <end position="16"/>
    </location>
</feature>
<dbReference type="EMBL" id="CAJJDO010000026">
    <property type="protein sequence ID" value="CAD8154805.1"/>
    <property type="molecule type" value="Genomic_DNA"/>
</dbReference>
<reference evidence="3" key="1">
    <citation type="submission" date="2021-01" db="EMBL/GenBank/DDBJ databases">
        <authorList>
            <consortium name="Genoscope - CEA"/>
            <person name="William W."/>
        </authorList>
    </citation>
    <scope>NUCLEOTIDE SEQUENCE</scope>
</reference>
<sequence length="343" mass="38487">MKLTLALVLLVTLASATSTHDQIMAFLQTGTKAMDAIDTVFGLLNDLIQSNKDAQFAADQKNETDEWVGAQTIEQFTKIKTLNQKLFQQSIENRAQFEQELSDTKNYLAWNEQRQDEIARKIDVLLDQQCLSNQLFVRSIKQNREALEVVRLLKQDVAGYIINGDSFELVQVQSVAEKLKSYSNTFNEHEINTFLQLANNQEDGSVSRGATLAERVLSVLEGLEANLAASLEALETNEINASWELAGWVSLSEAEIATLKVEYERKQVYADRLATQIQAALAQQAKSKIILQESQDALDQAQADLEAKRADYAEAKAKRDEENAIIEQVIIIFKKQVASWSGR</sequence>
<proteinExistence type="predicted"/>
<gene>
    <name evidence="3" type="ORF">PPENT_87.1.T0260151</name>
</gene>
<name>A0A8S1TQ26_9CILI</name>
<keyword evidence="1" id="KW-0175">Coiled coil</keyword>
<dbReference type="AlphaFoldDB" id="A0A8S1TQ26"/>
<organism evidence="3 4">
    <name type="scientific">Paramecium pentaurelia</name>
    <dbReference type="NCBI Taxonomy" id="43138"/>
    <lineage>
        <taxon>Eukaryota</taxon>
        <taxon>Sar</taxon>
        <taxon>Alveolata</taxon>
        <taxon>Ciliophora</taxon>
        <taxon>Intramacronucleata</taxon>
        <taxon>Oligohymenophorea</taxon>
        <taxon>Peniculida</taxon>
        <taxon>Parameciidae</taxon>
        <taxon>Paramecium</taxon>
    </lineage>
</organism>
<keyword evidence="4" id="KW-1185">Reference proteome</keyword>
<feature type="chain" id="PRO_5035754033" evidence="2">
    <location>
        <begin position="17"/>
        <end position="343"/>
    </location>
</feature>
<dbReference type="Proteomes" id="UP000689195">
    <property type="component" value="Unassembled WGS sequence"/>
</dbReference>